<feature type="repeat" description="RCC1" evidence="5">
    <location>
        <begin position="108"/>
        <end position="160"/>
    </location>
</feature>
<dbReference type="InterPro" id="IPR058923">
    <property type="entry name" value="RCC1-like_dom"/>
</dbReference>
<feature type="repeat" description="RCC1" evidence="5">
    <location>
        <begin position="269"/>
        <end position="318"/>
    </location>
</feature>
<dbReference type="OMA" id="NFVTTYQ"/>
<dbReference type="CDD" id="cd00078">
    <property type="entry name" value="HECTc"/>
    <property type="match status" value="1"/>
</dbReference>
<sequence>MHFCWGDNSFGQLGVKAARRGKAGQVRCQPGASLGSRDLLQAACGERHSLLLLSDGTVWSCGSNDCGQLGRKNTRNCEWPAPIQALKTQEVVLVSCGKEHSLAVCKTGRVFSWGSGSEGQLGIKEFKKQNFIPKEILDLSSVKIIQVSCGLYHSIALAQDGKVFSWGKNHYGQLGLKENVSLQTRPQWVKSLNGIPMAQVAAGGDHSFALSLSGTPYGWGRNNVGQLALSGKNAPEQIHKPCSIDELKSLHVTYISCGDEHTAVLTQDGKVFTFGSNNSGQLGRRQVSKKRGPQTVDSAHVFSQIACGSHHTLAYAYTTGQVVSFGCGSQSHLNSLLQPGSLEQNFSISNLISLSDFADVQVKDIFAGGDANFVTAIQSKDVSSSHSARRSLPQINQINQILIKKWTTVEIESEEYKESEREICEIFSYPASLTASFLKKRPDDTIPINVDLQMARNVFEELMQKDWITDMITTCLKDYMLKVLPWDSPHQEALSIFLLLPECPLMHKPENWESLVVPFAKAVCEINDQSSEVLEKCWESLEESSFNSLIQMLKRSICLQMDCQPGRVKNHCNSKALLGMLKKLHRVNKKAKYKVPESTFYISELFNWFNVFEDLGRWHHSKMYPEANSLVIFAHFPFIFNLSSKIKLLNANSLLNKLVVSPLTSFHDFESLMLNQLCGLVLKAELHLHVRRSHLVEDTMCQLSQVVGNDLKNELLISIIGESYPECGGVRKEFFHCVFKEMIQPEYEMFVYSENSSLMWFPTNPKFNKKRYFLFGVLYGLSIASFNVANLPFPLALYKKLLDQKPSLEDLQELSPELGNNFKLLLDENADIEEFDIHFSIYWDKKDVDLIPNGSSILVDKTNKEDFVSRCINYIFNTSVKKIYKEFQTGFYKVCTKEILNLFHPEELKVVTTGNPDYDWKVFEENSKYFKGYDKSHPTIVMFWEAFHRLSLEKKKDFLLFLTGSDRLQAQDIQNRGINFIHPESAREDELPIVHTCFHNLYLPPYSTMERVEEVLQIAINNNRGFAL</sequence>
<feature type="repeat" description="RCC1" evidence="5">
    <location>
        <begin position="214"/>
        <end position="268"/>
    </location>
</feature>
<dbReference type="InterPro" id="IPR000408">
    <property type="entry name" value="Reg_chr_condens"/>
</dbReference>
<dbReference type="SUPFAM" id="SSF56204">
    <property type="entry name" value="Hect, E3 ligase catalytic domain"/>
    <property type="match status" value="1"/>
</dbReference>
<reference evidence="7" key="2">
    <citation type="submission" date="2025-08" db="UniProtKB">
        <authorList>
            <consortium name="Ensembl"/>
        </authorList>
    </citation>
    <scope>IDENTIFICATION</scope>
</reference>
<dbReference type="GO" id="GO:0005654">
    <property type="term" value="C:nucleoplasm"/>
    <property type="evidence" value="ECO:0007669"/>
    <property type="project" value="Ensembl"/>
</dbReference>
<name>A0A4X2LUH3_VOMUR</name>
<dbReference type="GO" id="GO:0005829">
    <property type="term" value="C:cytosol"/>
    <property type="evidence" value="ECO:0007669"/>
    <property type="project" value="Ensembl"/>
</dbReference>
<dbReference type="Proteomes" id="UP000314987">
    <property type="component" value="Unassembled WGS sequence"/>
</dbReference>
<dbReference type="PRINTS" id="PR00633">
    <property type="entry name" value="RCCNDNSATION"/>
</dbReference>
<dbReference type="InterPro" id="IPR000569">
    <property type="entry name" value="HECT_dom"/>
</dbReference>
<dbReference type="Gene3D" id="3.30.2160.10">
    <property type="entry name" value="Hect, E3 ligase catalytic domain"/>
    <property type="match status" value="1"/>
</dbReference>
<keyword evidence="1" id="KW-0808">Transferase</keyword>
<feature type="domain" description="HECT" evidence="6">
    <location>
        <begin position="707"/>
        <end position="1028"/>
    </location>
</feature>
<dbReference type="AlphaFoldDB" id="A0A4X2LUH3"/>
<dbReference type="Ensembl" id="ENSVURT00010031612.1">
    <property type="protein sequence ID" value="ENSVURP00010027743.1"/>
    <property type="gene ID" value="ENSVURG00010021233.1"/>
</dbReference>
<dbReference type="PROSITE" id="PS50237">
    <property type="entry name" value="HECT"/>
    <property type="match status" value="1"/>
</dbReference>
<dbReference type="OrthoDB" id="8068875at2759"/>
<dbReference type="GeneID" id="114036741"/>
<protein>
    <submittedName>
        <fullName evidence="7">HECT and RLD domain containing E3 ubiquitin protein ligase family member 6</fullName>
    </submittedName>
</protein>
<keyword evidence="8" id="KW-1185">Reference proteome</keyword>
<evidence type="ECO:0000256" key="4">
    <source>
        <dbReference type="PROSITE-ProRule" id="PRU00104"/>
    </source>
</evidence>
<dbReference type="Gene3D" id="2.130.10.30">
    <property type="entry name" value="Regulator of chromosome condensation 1/beta-lactamase-inhibitor protein II"/>
    <property type="match status" value="2"/>
</dbReference>
<keyword evidence="2" id="KW-0677">Repeat</keyword>
<evidence type="ECO:0000313" key="7">
    <source>
        <dbReference type="Ensembl" id="ENSVURP00010027743.1"/>
    </source>
</evidence>
<dbReference type="PROSITE" id="PS50012">
    <property type="entry name" value="RCC1_3"/>
    <property type="match status" value="6"/>
</dbReference>
<feature type="active site" description="Glycyl thioester intermediate" evidence="4">
    <location>
        <position position="997"/>
    </location>
</feature>
<feature type="repeat" description="RCC1" evidence="5">
    <location>
        <begin position="56"/>
        <end position="107"/>
    </location>
</feature>
<dbReference type="Gene3D" id="3.30.2410.10">
    <property type="entry name" value="Hect, E3 ligase catalytic domain"/>
    <property type="match status" value="1"/>
</dbReference>
<dbReference type="PANTHER" id="PTHR45622">
    <property type="entry name" value="UBIQUITIN-PROTEIN LIGASE E3A-RELATED"/>
    <property type="match status" value="1"/>
</dbReference>
<feature type="repeat" description="RCC1" evidence="5">
    <location>
        <begin position="161"/>
        <end position="213"/>
    </location>
</feature>
<proteinExistence type="predicted"/>
<evidence type="ECO:0000256" key="5">
    <source>
        <dbReference type="PROSITE-ProRule" id="PRU00235"/>
    </source>
</evidence>
<evidence type="ECO:0000256" key="2">
    <source>
        <dbReference type="ARBA" id="ARBA00022737"/>
    </source>
</evidence>
<dbReference type="PROSITE" id="PS00626">
    <property type="entry name" value="RCC1_2"/>
    <property type="match status" value="5"/>
</dbReference>
<dbReference type="FunFam" id="3.30.2410.10:FF:000003">
    <property type="entry name" value="probable E3 ubiquitin-protein ligase HERC4 isoform X1"/>
    <property type="match status" value="1"/>
</dbReference>
<dbReference type="GO" id="GO:0061630">
    <property type="term" value="F:ubiquitin protein ligase activity"/>
    <property type="evidence" value="ECO:0007669"/>
    <property type="project" value="TreeGrafter"/>
</dbReference>
<dbReference type="SUPFAM" id="SSF50985">
    <property type="entry name" value="RCC1/BLIP-II"/>
    <property type="match status" value="1"/>
</dbReference>
<dbReference type="Gene3D" id="3.90.1750.10">
    <property type="entry name" value="Hect, E3 ligase catalytic domains"/>
    <property type="match status" value="1"/>
</dbReference>
<evidence type="ECO:0000256" key="1">
    <source>
        <dbReference type="ARBA" id="ARBA00022679"/>
    </source>
</evidence>
<evidence type="ECO:0000259" key="6">
    <source>
        <dbReference type="PROSITE" id="PS50237"/>
    </source>
</evidence>
<dbReference type="SMART" id="SM00119">
    <property type="entry name" value="HECTc"/>
    <property type="match status" value="1"/>
</dbReference>
<dbReference type="Pfam" id="PF25390">
    <property type="entry name" value="WD40_RLD"/>
    <property type="match status" value="1"/>
</dbReference>
<dbReference type="STRING" id="29139.ENSVURP00010027743"/>
<dbReference type="Pfam" id="PF00632">
    <property type="entry name" value="HECT"/>
    <property type="match status" value="1"/>
</dbReference>
<feature type="repeat" description="RCC1" evidence="5">
    <location>
        <begin position="1"/>
        <end position="55"/>
    </location>
</feature>
<dbReference type="InterPro" id="IPR009091">
    <property type="entry name" value="RCC1/BLIP-II"/>
</dbReference>
<gene>
    <name evidence="7" type="primary">HERC6</name>
</gene>
<accession>A0A4X2LUH3</accession>
<evidence type="ECO:0000256" key="3">
    <source>
        <dbReference type="ARBA" id="ARBA00022786"/>
    </source>
</evidence>
<reference evidence="8" key="1">
    <citation type="submission" date="2018-12" db="EMBL/GenBank/DDBJ databases">
        <authorList>
            <person name="Yazar S."/>
        </authorList>
    </citation>
    <scope>NUCLEOTIDE SEQUENCE [LARGE SCALE GENOMIC DNA]</scope>
</reference>
<dbReference type="InterPro" id="IPR035983">
    <property type="entry name" value="Hect_E3_ubiquitin_ligase"/>
</dbReference>
<evidence type="ECO:0000313" key="8">
    <source>
        <dbReference type="Proteomes" id="UP000314987"/>
    </source>
</evidence>
<dbReference type="RefSeq" id="XP_027709218.1">
    <property type="nucleotide sequence ID" value="XM_027853417.1"/>
</dbReference>
<dbReference type="InterPro" id="IPR051709">
    <property type="entry name" value="Ub-ligase/GTPase-reg"/>
</dbReference>
<dbReference type="CTD" id="55008"/>
<keyword evidence="3 4" id="KW-0833">Ubl conjugation pathway</keyword>
<organism evidence="7 8">
    <name type="scientific">Vombatus ursinus</name>
    <name type="common">Common wombat</name>
    <dbReference type="NCBI Taxonomy" id="29139"/>
    <lineage>
        <taxon>Eukaryota</taxon>
        <taxon>Metazoa</taxon>
        <taxon>Chordata</taxon>
        <taxon>Craniata</taxon>
        <taxon>Vertebrata</taxon>
        <taxon>Euteleostomi</taxon>
        <taxon>Mammalia</taxon>
        <taxon>Metatheria</taxon>
        <taxon>Diprotodontia</taxon>
        <taxon>Vombatidae</taxon>
        <taxon>Vombatus</taxon>
    </lineage>
</organism>
<dbReference type="PANTHER" id="PTHR45622:SF11">
    <property type="entry name" value="E3 UBIQUITIN-PROTEIN LIGASE HERC6-RELATED"/>
    <property type="match status" value="1"/>
</dbReference>
<dbReference type="GeneTree" id="ENSGT00940000162279"/>
<reference evidence="7" key="3">
    <citation type="submission" date="2025-09" db="UniProtKB">
        <authorList>
            <consortium name="Ensembl"/>
        </authorList>
    </citation>
    <scope>IDENTIFICATION</scope>
</reference>